<evidence type="ECO:0000313" key="3">
    <source>
        <dbReference type="Proteomes" id="UP000031488"/>
    </source>
</evidence>
<dbReference type="AlphaFoldDB" id="A0A0B9A6R1"/>
<keyword evidence="1" id="KW-0472">Membrane</keyword>
<feature type="transmembrane region" description="Helical" evidence="1">
    <location>
        <begin position="60"/>
        <end position="81"/>
    </location>
</feature>
<reference evidence="2 3" key="1">
    <citation type="submission" date="2014-11" db="EMBL/GenBank/DDBJ databases">
        <title>Draft Genome Sequence of Brevibacterium linens AE038-8.</title>
        <authorList>
            <person name="Maizel D."/>
            <person name="Utturkar S.M."/>
            <person name="Brown S.D."/>
            <person name="Ferrero M."/>
            <person name="Rosen B.P."/>
        </authorList>
    </citation>
    <scope>NUCLEOTIDE SEQUENCE [LARGE SCALE GENOMIC DNA]</scope>
    <source>
        <strain evidence="2 3">AE038-8</strain>
    </source>
</reference>
<dbReference type="EMBL" id="JTJZ01000022">
    <property type="protein sequence ID" value="KHS51113.1"/>
    <property type="molecule type" value="Genomic_DNA"/>
</dbReference>
<comment type="caution">
    <text evidence="2">The sequence shown here is derived from an EMBL/GenBank/DDBJ whole genome shotgun (WGS) entry which is preliminary data.</text>
</comment>
<dbReference type="RefSeq" id="WP_039211882.1">
    <property type="nucleotide sequence ID" value="NZ_JTJZ01000022.1"/>
</dbReference>
<gene>
    <name evidence="2" type="ORF">AE0388_3185</name>
</gene>
<keyword evidence="1" id="KW-0812">Transmembrane</keyword>
<feature type="transmembrane region" description="Helical" evidence="1">
    <location>
        <begin position="32"/>
        <end position="54"/>
    </location>
</feature>
<dbReference type="OrthoDB" id="4804580at2"/>
<protein>
    <submittedName>
        <fullName evidence="2">Uncharacterized protein</fullName>
    </submittedName>
</protein>
<dbReference type="Proteomes" id="UP000031488">
    <property type="component" value="Unassembled WGS sequence"/>
</dbReference>
<keyword evidence="3" id="KW-1185">Reference proteome</keyword>
<feature type="transmembrane region" description="Helical" evidence="1">
    <location>
        <begin position="6"/>
        <end position="25"/>
    </location>
</feature>
<organism evidence="2 3">
    <name type="scientific">Brevibacterium linens</name>
    <dbReference type="NCBI Taxonomy" id="1703"/>
    <lineage>
        <taxon>Bacteria</taxon>
        <taxon>Bacillati</taxon>
        <taxon>Actinomycetota</taxon>
        <taxon>Actinomycetes</taxon>
        <taxon>Micrococcales</taxon>
        <taxon>Brevibacteriaceae</taxon>
        <taxon>Brevibacterium</taxon>
    </lineage>
</organism>
<evidence type="ECO:0000256" key="1">
    <source>
        <dbReference type="SAM" id="Phobius"/>
    </source>
</evidence>
<feature type="transmembrane region" description="Helical" evidence="1">
    <location>
        <begin position="102"/>
        <end position="123"/>
    </location>
</feature>
<sequence>MSPELVSTVIGALIVAWGAFTAWRAPRAASRIGLLSGMVTAVVFVLFIRLITPFGGWDGWFIYVWLAGMLAIIVSVFRAALVWSDLPWRSGDEKARRNEASGLGFSALLALLIAGALVLPGLFL</sequence>
<dbReference type="PATRIC" id="fig|1703.6.peg.3141"/>
<name>A0A0B9A6R1_BRELN</name>
<keyword evidence="1" id="KW-1133">Transmembrane helix</keyword>
<evidence type="ECO:0000313" key="2">
    <source>
        <dbReference type="EMBL" id="KHS51113.1"/>
    </source>
</evidence>
<proteinExistence type="predicted"/>
<accession>A0A0B9A6R1</accession>